<protein>
    <submittedName>
        <fullName evidence="2">Uncharacterized protein</fullName>
    </submittedName>
</protein>
<dbReference type="OrthoDB" id="5392263at2759"/>
<keyword evidence="1" id="KW-1133">Transmembrane helix</keyword>
<feature type="transmembrane region" description="Helical" evidence="1">
    <location>
        <begin position="717"/>
        <end position="739"/>
    </location>
</feature>
<feature type="transmembrane region" description="Helical" evidence="1">
    <location>
        <begin position="403"/>
        <end position="421"/>
    </location>
</feature>
<proteinExistence type="predicted"/>
<dbReference type="AlphaFoldDB" id="A0A8H7D2A7"/>
<keyword evidence="3" id="KW-1185">Reference proteome</keyword>
<feature type="transmembrane region" description="Helical" evidence="1">
    <location>
        <begin position="362"/>
        <end position="383"/>
    </location>
</feature>
<evidence type="ECO:0000313" key="3">
    <source>
        <dbReference type="Proteomes" id="UP000623467"/>
    </source>
</evidence>
<comment type="caution">
    <text evidence="2">The sequence shown here is derived from an EMBL/GenBank/DDBJ whole genome shotgun (WGS) entry which is preliminary data.</text>
</comment>
<evidence type="ECO:0000256" key="1">
    <source>
        <dbReference type="SAM" id="Phobius"/>
    </source>
</evidence>
<reference evidence="2" key="1">
    <citation type="submission" date="2020-05" db="EMBL/GenBank/DDBJ databases">
        <title>Mycena genomes resolve the evolution of fungal bioluminescence.</title>
        <authorList>
            <person name="Tsai I.J."/>
        </authorList>
    </citation>
    <scope>NUCLEOTIDE SEQUENCE</scope>
    <source>
        <strain evidence="2">160909Yilan</strain>
    </source>
</reference>
<evidence type="ECO:0000313" key="2">
    <source>
        <dbReference type="EMBL" id="KAF7358855.1"/>
    </source>
</evidence>
<feature type="transmembrane region" description="Helical" evidence="1">
    <location>
        <begin position="661"/>
        <end position="682"/>
    </location>
</feature>
<sequence>MVGCSYNSFDHKHLLPCSPRRFKRQLEERAAVEVAASTSAVVNSDLNQHFLARWRADHICNLSIDEPRAFTSNVRFAAIREMMLVPLRLFYPVAESKSSALVRFEMREIPRKYSQLIANPGRYSVASRYSHSRNCVCRRSIHITYENVSLLDCLNIILPFNYHLKKTTRMCMGLWLALAVSVVGARSPDFPTCLAEVRSGKWGQTGGTDNQGRPVANISDATAITYELCKVACGSGRAAFQWNVFSQQFAAWLLPYLALISQLPFGARSRLDNVVSMLLTVGSPTLAAYSLTLTILNGHWIAQRFYGLSYSNVKNAVKILTSLQQSPLQVNTEDALLASLVVLHSNDDFWEELAEWLDVNFVHTWSISAVVSILWVIVAYIFTVVDSFTGEVSSSMRQASGQAVGSAFLWLLPIVIGWLQISPKCDSERLHQAMDKANKIAYVATMEDEPTLASDISDKRAIYIRKSAGEVHRDEQSTPPIYNYARFLSWTLAVEHVYHAFREASERSSIHQPVNLKNQWAKGDKTTRIHHMNRRGCQKQVTAYVNVESTEIFPLPRSRWGSGIVSRFLLAAFAALCLTWGTTGAAIVTAYFTPTRGLACRSGSYLLYGANSTMVWILLVTSSVLAHYSTFTVAVKGRYMHTKATRLAGVLSIILRRLGKVLASLNAIWIVLACLFQFSSFFDRCWCDSSVFYLGAKNAFNVIDVSASDLASARVPWYGGVALASGCAIVFLGCVNVLINPALPDYQ</sequence>
<name>A0A8H7D2A7_9AGAR</name>
<organism evidence="2 3">
    <name type="scientific">Mycena sanguinolenta</name>
    <dbReference type="NCBI Taxonomy" id="230812"/>
    <lineage>
        <taxon>Eukaryota</taxon>
        <taxon>Fungi</taxon>
        <taxon>Dikarya</taxon>
        <taxon>Basidiomycota</taxon>
        <taxon>Agaricomycotina</taxon>
        <taxon>Agaricomycetes</taxon>
        <taxon>Agaricomycetidae</taxon>
        <taxon>Agaricales</taxon>
        <taxon>Marasmiineae</taxon>
        <taxon>Mycenaceae</taxon>
        <taxon>Mycena</taxon>
    </lineage>
</organism>
<feature type="transmembrane region" description="Helical" evidence="1">
    <location>
        <begin position="613"/>
        <end position="635"/>
    </location>
</feature>
<keyword evidence="1" id="KW-0472">Membrane</keyword>
<gene>
    <name evidence="2" type="ORF">MSAN_01225500</name>
</gene>
<accession>A0A8H7D2A7</accession>
<dbReference type="Proteomes" id="UP000623467">
    <property type="component" value="Unassembled WGS sequence"/>
</dbReference>
<dbReference type="EMBL" id="JACAZH010000009">
    <property type="protein sequence ID" value="KAF7358855.1"/>
    <property type="molecule type" value="Genomic_DNA"/>
</dbReference>
<keyword evidence="1" id="KW-0812">Transmembrane</keyword>
<feature type="transmembrane region" description="Helical" evidence="1">
    <location>
        <begin position="568"/>
        <end position="593"/>
    </location>
</feature>